<dbReference type="AlphaFoldDB" id="A0A6I6EWT3"/>
<dbReference type="Pfam" id="PF03707">
    <property type="entry name" value="MHYT"/>
    <property type="match status" value="3"/>
</dbReference>
<evidence type="ECO:0000256" key="5">
    <source>
        <dbReference type="ARBA" id="ARBA00051114"/>
    </source>
</evidence>
<accession>A0A6L6GQK5</accession>
<dbReference type="PANTHER" id="PTHR44757:SF2">
    <property type="entry name" value="BIOFILM ARCHITECTURE MAINTENANCE PROTEIN MBAA"/>
    <property type="match status" value="1"/>
</dbReference>
<feature type="transmembrane region" description="Helical" evidence="6">
    <location>
        <begin position="111"/>
        <end position="135"/>
    </location>
</feature>
<evidence type="ECO:0000313" key="13">
    <source>
        <dbReference type="Proteomes" id="UP000480164"/>
    </source>
</evidence>
<dbReference type="InterPro" id="IPR035919">
    <property type="entry name" value="EAL_sf"/>
</dbReference>
<feature type="transmembrane region" description="Helical" evidence="6">
    <location>
        <begin position="42"/>
        <end position="66"/>
    </location>
</feature>
<feature type="domain" description="EAL" evidence="7">
    <location>
        <begin position="432"/>
        <end position="686"/>
    </location>
</feature>
<dbReference type="SUPFAM" id="SSF141868">
    <property type="entry name" value="EAL domain-like"/>
    <property type="match status" value="1"/>
</dbReference>
<organism evidence="11 12">
    <name type="scientific">Erwinia sorbitola</name>
    <dbReference type="NCBI Taxonomy" id="2681984"/>
    <lineage>
        <taxon>Bacteria</taxon>
        <taxon>Pseudomonadati</taxon>
        <taxon>Pseudomonadota</taxon>
        <taxon>Gammaproteobacteria</taxon>
        <taxon>Enterobacterales</taxon>
        <taxon>Erwiniaceae</taxon>
        <taxon>Erwinia</taxon>
    </lineage>
</organism>
<dbReference type="NCBIfam" id="TIGR00254">
    <property type="entry name" value="GGDEF"/>
    <property type="match status" value="1"/>
</dbReference>
<feature type="transmembrane region" description="Helical" evidence="6">
    <location>
        <begin position="78"/>
        <end position="99"/>
    </location>
</feature>
<dbReference type="InterPro" id="IPR001633">
    <property type="entry name" value="EAL_dom"/>
</dbReference>
<evidence type="ECO:0000259" key="9">
    <source>
        <dbReference type="PROSITE" id="PS50924"/>
    </source>
</evidence>
<sequence>MLMSSYDQLLVIVSFIVAFLASYTALDMAGRVATSSGKVARVWLFGGGFAMGVGIWSMHFIGMLAMSLPMVMSYNSSLTMVSMGIAVAASIFALWIVCYGELPWYRLCGGAVILGSGVVAMHYTGMAALAVTPGIIWDWRWIWLSVLIALVASGVALWLAFRLRQGNGRLVLMRSGAALIMGVAIAGMHYTGMAAASFPVNSHATHLGVNSNWLAILVVVVTLAILGITLLVSMLDARLQARTSMLASSLAEANRELAQLALHDNLTRLPNRILLEDRLDQAMNKASRENSKFALMFMDLDGFKAVNDAFGHHIGDSLLIAVTERMKGKVQGHHTLARLGGDEFVLLIEIDDPNDAAAVADALVKAVERPFDISRYELVVSLSIGIAVFPGDGLDERELMFNADAAMYHTKNNGRNGYSFFQPSMNTIAQNQLQLINDLWLAQENKELRLFYQPKFCAPRGPIIGFEALLRWQHPQRGLLTPDIFLPLAEKTGLIVSIGNWVIGEACRQLRCWHLQGNSQWSVAVNLSALQFEQAGLVETVVNALETHQIPPELLTLEVTETTAMRDPDESIRILTQLTELGVKASIDDFGTGYSSLLYLKRLPASELKIDRAFVNELQAKTEDATIVTAIVALAQTLNLKVVAEGVETSEQQAFLTGLGCNTLQGYLLGRPVPPEKVPGLKQYVDGDELETVQVAAPKPAAIPDVV</sequence>
<dbReference type="Pfam" id="PF00563">
    <property type="entry name" value="EAL"/>
    <property type="match status" value="1"/>
</dbReference>
<dbReference type="RefSeq" id="WP_154753005.1">
    <property type="nucleotide sequence ID" value="NZ_CP046509.1"/>
</dbReference>
<evidence type="ECO:0000256" key="1">
    <source>
        <dbReference type="ARBA" id="ARBA00001946"/>
    </source>
</evidence>
<dbReference type="InterPro" id="IPR000160">
    <property type="entry name" value="GGDEF_dom"/>
</dbReference>
<dbReference type="InterPro" id="IPR043128">
    <property type="entry name" value="Rev_trsase/Diguanyl_cyclase"/>
</dbReference>
<feature type="transmembrane region" description="Helical" evidence="6">
    <location>
        <begin position="171"/>
        <end position="193"/>
    </location>
</feature>
<dbReference type="Gene3D" id="3.20.20.450">
    <property type="entry name" value="EAL domain"/>
    <property type="match status" value="1"/>
</dbReference>
<dbReference type="FunFam" id="3.30.70.270:FF:000001">
    <property type="entry name" value="Diguanylate cyclase domain protein"/>
    <property type="match status" value="1"/>
</dbReference>
<dbReference type="GO" id="GO:0052621">
    <property type="term" value="F:diguanylate cyclase activity"/>
    <property type="evidence" value="ECO:0007669"/>
    <property type="project" value="UniProtKB-EC"/>
</dbReference>
<keyword evidence="6" id="KW-0812">Transmembrane</keyword>
<evidence type="ECO:0000313" key="10">
    <source>
        <dbReference type="EMBL" id="MTD27727.1"/>
    </source>
</evidence>
<reference evidence="10 13" key="1">
    <citation type="submission" date="2019-11" db="EMBL/GenBank/DDBJ databases">
        <title>Erwinia sp. nov., isolated from feces of birds in Tibet plateau of China.</title>
        <authorList>
            <person name="Ge Y."/>
        </authorList>
    </citation>
    <scope>NUCLEOTIDE SEQUENCE [LARGE SCALE GENOMIC DNA]</scope>
    <source>
        <strain evidence="10 13">J316</strain>
    </source>
</reference>
<dbReference type="InterPro" id="IPR029787">
    <property type="entry name" value="Nucleotide_cyclase"/>
</dbReference>
<dbReference type="KEGG" id="erwi:GN242_03080"/>
<keyword evidence="6" id="KW-0472">Membrane</keyword>
<protein>
    <submittedName>
        <fullName evidence="11">EAL domain-containing protein</fullName>
    </submittedName>
</protein>
<dbReference type="Gene3D" id="3.30.70.270">
    <property type="match status" value="1"/>
</dbReference>
<dbReference type="GO" id="GO:0071111">
    <property type="term" value="F:cyclic-guanylate-specific phosphodiesterase activity"/>
    <property type="evidence" value="ECO:0007669"/>
    <property type="project" value="UniProtKB-EC"/>
</dbReference>
<dbReference type="PROSITE" id="PS50883">
    <property type="entry name" value="EAL"/>
    <property type="match status" value="1"/>
</dbReference>
<reference evidence="11 12" key="2">
    <citation type="submission" date="2019-12" db="EMBL/GenBank/DDBJ databases">
        <title>Erwinia sp. nov., isolated from droppings of birds in the Qinghai-Tiebt plateau of China.</title>
        <authorList>
            <person name="Ge Y."/>
        </authorList>
    </citation>
    <scope>NUCLEOTIDE SEQUENCE [LARGE SCALE GENOMIC DNA]</scope>
    <source>
        <strain evidence="11 12">J780</strain>
    </source>
</reference>
<accession>A0A6I6EWT3</accession>
<dbReference type="CDD" id="cd01949">
    <property type="entry name" value="GGDEF"/>
    <property type="match status" value="1"/>
</dbReference>
<dbReference type="Proteomes" id="UP000424752">
    <property type="component" value="Chromosome"/>
</dbReference>
<comment type="catalytic activity">
    <reaction evidence="4">
        <text>2 GTP = 3',3'-c-di-GMP + 2 diphosphate</text>
        <dbReference type="Rhea" id="RHEA:24898"/>
        <dbReference type="ChEBI" id="CHEBI:33019"/>
        <dbReference type="ChEBI" id="CHEBI:37565"/>
        <dbReference type="ChEBI" id="CHEBI:58805"/>
        <dbReference type="EC" id="2.7.7.65"/>
    </reaction>
</comment>
<gene>
    <name evidence="10" type="ORF">GK011_12345</name>
    <name evidence="11" type="ORF">GN242_03080</name>
</gene>
<comment type="pathway">
    <text evidence="2">Purine metabolism; 3',5'-cyclic di-GMP biosynthesis.</text>
</comment>
<dbReference type="EMBL" id="CP046509">
    <property type="protein sequence ID" value="QGU86270.1"/>
    <property type="molecule type" value="Genomic_DNA"/>
</dbReference>
<evidence type="ECO:0000313" key="11">
    <source>
        <dbReference type="EMBL" id="QGU86270.1"/>
    </source>
</evidence>
<feature type="transmembrane region" description="Helical" evidence="6">
    <location>
        <begin position="213"/>
        <end position="235"/>
    </location>
</feature>
<dbReference type="EMBL" id="WLZX01000004">
    <property type="protein sequence ID" value="MTD27727.1"/>
    <property type="molecule type" value="Genomic_DNA"/>
</dbReference>
<keyword evidence="13" id="KW-1185">Reference proteome</keyword>
<dbReference type="SMART" id="SM00052">
    <property type="entry name" value="EAL"/>
    <property type="match status" value="1"/>
</dbReference>
<keyword evidence="6" id="KW-1133">Transmembrane helix</keyword>
<evidence type="ECO:0000313" key="12">
    <source>
        <dbReference type="Proteomes" id="UP000424752"/>
    </source>
</evidence>
<dbReference type="Proteomes" id="UP000480164">
    <property type="component" value="Unassembled WGS sequence"/>
</dbReference>
<evidence type="ECO:0000259" key="8">
    <source>
        <dbReference type="PROSITE" id="PS50887"/>
    </source>
</evidence>
<evidence type="ECO:0000256" key="3">
    <source>
        <dbReference type="ARBA" id="ARBA00022636"/>
    </source>
</evidence>
<dbReference type="PROSITE" id="PS50924">
    <property type="entry name" value="MHYT"/>
    <property type="match status" value="1"/>
</dbReference>
<comment type="cofactor">
    <cofactor evidence="1">
        <name>Mg(2+)</name>
        <dbReference type="ChEBI" id="CHEBI:18420"/>
    </cofactor>
</comment>
<dbReference type="CDD" id="cd01948">
    <property type="entry name" value="EAL"/>
    <property type="match status" value="1"/>
</dbReference>
<dbReference type="PROSITE" id="PS50887">
    <property type="entry name" value="GGDEF"/>
    <property type="match status" value="1"/>
</dbReference>
<feature type="domain" description="GGDEF" evidence="8">
    <location>
        <begin position="291"/>
        <end position="423"/>
    </location>
</feature>
<evidence type="ECO:0000256" key="4">
    <source>
        <dbReference type="ARBA" id="ARBA00034247"/>
    </source>
</evidence>
<feature type="domain" description="MHYT" evidence="9">
    <location>
        <begin position="6"/>
        <end position="199"/>
    </location>
</feature>
<evidence type="ECO:0000256" key="2">
    <source>
        <dbReference type="ARBA" id="ARBA00004665"/>
    </source>
</evidence>
<dbReference type="GO" id="GO:0016020">
    <property type="term" value="C:membrane"/>
    <property type="evidence" value="ECO:0007669"/>
    <property type="project" value="UniProtKB-UniRule"/>
</dbReference>
<keyword evidence="3" id="KW-0973">c-di-GMP</keyword>
<feature type="transmembrane region" description="Helical" evidence="6">
    <location>
        <begin position="6"/>
        <end position="30"/>
    </location>
</feature>
<dbReference type="InterPro" id="IPR052155">
    <property type="entry name" value="Biofilm_reg_signaling"/>
</dbReference>
<dbReference type="SMART" id="SM00267">
    <property type="entry name" value="GGDEF"/>
    <property type="match status" value="1"/>
</dbReference>
<name>A0A6I6EWT3_9GAMM</name>
<proteinExistence type="predicted"/>
<dbReference type="PANTHER" id="PTHR44757">
    <property type="entry name" value="DIGUANYLATE CYCLASE DGCP"/>
    <property type="match status" value="1"/>
</dbReference>
<dbReference type="InterPro" id="IPR005330">
    <property type="entry name" value="MHYT_dom"/>
</dbReference>
<dbReference type="SUPFAM" id="SSF55073">
    <property type="entry name" value="Nucleotide cyclase"/>
    <property type="match status" value="1"/>
</dbReference>
<comment type="catalytic activity">
    <reaction evidence="5">
        <text>3',3'-c-di-GMP + H2O = 5'-phosphoguanylyl(3'-&gt;5')guanosine + H(+)</text>
        <dbReference type="Rhea" id="RHEA:24902"/>
        <dbReference type="ChEBI" id="CHEBI:15377"/>
        <dbReference type="ChEBI" id="CHEBI:15378"/>
        <dbReference type="ChEBI" id="CHEBI:58754"/>
        <dbReference type="ChEBI" id="CHEBI:58805"/>
        <dbReference type="EC" id="3.1.4.52"/>
    </reaction>
    <physiologicalReaction direction="left-to-right" evidence="5">
        <dbReference type="Rhea" id="RHEA:24903"/>
    </physiologicalReaction>
</comment>
<dbReference type="FunFam" id="3.20.20.450:FF:000001">
    <property type="entry name" value="Cyclic di-GMP phosphodiesterase yahA"/>
    <property type="match status" value="1"/>
</dbReference>
<dbReference type="GO" id="GO:0071732">
    <property type="term" value="P:cellular response to nitric oxide"/>
    <property type="evidence" value="ECO:0007669"/>
    <property type="project" value="UniProtKB-ARBA"/>
</dbReference>
<evidence type="ECO:0000256" key="6">
    <source>
        <dbReference type="PROSITE-ProRule" id="PRU00244"/>
    </source>
</evidence>
<dbReference type="Pfam" id="PF00990">
    <property type="entry name" value="GGDEF"/>
    <property type="match status" value="1"/>
</dbReference>
<feature type="transmembrane region" description="Helical" evidence="6">
    <location>
        <begin position="141"/>
        <end position="159"/>
    </location>
</feature>
<evidence type="ECO:0000259" key="7">
    <source>
        <dbReference type="PROSITE" id="PS50883"/>
    </source>
</evidence>